<accession>A0AAU9CRC0</accession>
<comment type="caution">
    <text evidence="5">Lacks conserved residue(s) required for the propagation of feature annotation.</text>
</comment>
<evidence type="ECO:0000256" key="3">
    <source>
        <dbReference type="ARBA" id="ARBA00022691"/>
    </source>
</evidence>
<dbReference type="PANTHER" id="PTHR18895">
    <property type="entry name" value="HEMK METHYLTRANSFERASE"/>
    <property type="match status" value="1"/>
</dbReference>
<feature type="region of interest" description="Disordered" evidence="6">
    <location>
        <begin position="178"/>
        <end position="199"/>
    </location>
</feature>
<dbReference type="PROSITE" id="PS00092">
    <property type="entry name" value="N6_MTASE"/>
    <property type="match status" value="1"/>
</dbReference>
<comment type="catalytic activity">
    <reaction evidence="4 5">
        <text>L-glutaminyl-[peptide chain release factor] + S-adenosyl-L-methionine = N(5)-methyl-L-glutaminyl-[peptide chain release factor] + S-adenosyl-L-homocysteine + H(+)</text>
        <dbReference type="Rhea" id="RHEA:42896"/>
        <dbReference type="Rhea" id="RHEA-COMP:10271"/>
        <dbReference type="Rhea" id="RHEA-COMP:10272"/>
        <dbReference type="ChEBI" id="CHEBI:15378"/>
        <dbReference type="ChEBI" id="CHEBI:30011"/>
        <dbReference type="ChEBI" id="CHEBI:57856"/>
        <dbReference type="ChEBI" id="CHEBI:59789"/>
        <dbReference type="ChEBI" id="CHEBI:61891"/>
        <dbReference type="EC" id="2.1.1.297"/>
    </reaction>
</comment>
<comment type="similarity">
    <text evidence="5">Belongs to the protein N5-glutamine methyltransferase family. PrmC subfamily.</text>
</comment>
<dbReference type="InterPro" id="IPR004556">
    <property type="entry name" value="HemK-like"/>
</dbReference>
<name>A0AAU9CRC0_9ACTN</name>
<evidence type="ECO:0000313" key="10">
    <source>
        <dbReference type="Proteomes" id="UP001431186"/>
    </source>
</evidence>
<feature type="domain" description="Methyltransferase small" evidence="7">
    <location>
        <begin position="208"/>
        <end position="289"/>
    </location>
</feature>
<evidence type="ECO:0000256" key="4">
    <source>
        <dbReference type="ARBA" id="ARBA00048391"/>
    </source>
</evidence>
<dbReference type="GO" id="GO:0032259">
    <property type="term" value="P:methylation"/>
    <property type="evidence" value="ECO:0007669"/>
    <property type="project" value="UniProtKB-KW"/>
</dbReference>
<organism evidence="9 10">
    <name type="scientific">Leptogranulimonas caecicola</name>
    <dbReference type="NCBI Taxonomy" id="2894156"/>
    <lineage>
        <taxon>Bacteria</taxon>
        <taxon>Bacillati</taxon>
        <taxon>Actinomycetota</taxon>
        <taxon>Coriobacteriia</taxon>
        <taxon>Coriobacteriales</taxon>
        <taxon>Kribbibacteriaceae</taxon>
        <taxon>Leptogranulimonas</taxon>
    </lineage>
</organism>
<dbReference type="KEGG" id="lcal:ATTO_01890"/>
<comment type="function">
    <text evidence="5">Methylates the class 1 translation termination release factors RF1/PrfA and RF2/PrfB on the glutamine residue of the universally conserved GGQ motif.</text>
</comment>
<dbReference type="InterPro" id="IPR029063">
    <property type="entry name" value="SAM-dependent_MTases_sf"/>
</dbReference>
<gene>
    <name evidence="5" type="primary">prmC</name>
    <name evidence="9" type="ORF">ATTO_01890</name>
</gene>
<dbReference type="HAMAP" id="MF_02126">
    <property type="entry name" value="RF_methyltr_PrmC"/>
    <property type="match status" value="1"/>
</dbReference>
<dbReference type="NCBIfam" id="TIGR00536">
    <property type="entry name" value="hemK_fam"/>
    <property type="match status" value="1"/>
</dbReference>
<feature type="domain" description="Release factor glutamine methyltransferase N-terminal" evidence="8">
    <location>
        <begin position="10"/>
        <end position="80"/>
    </location>
</feature>
<feature type="binding site" evidence="5">
    <location>
        <begin position="286"/>
        <end position="289"/>
    </location>
    <ligand>
        <name>substrate</name>
    </ligand>
</feature>
<dbReference type="InterPro" id="IPR019874">
    <property type="entry name" value="RF_methyltr_PrmC"/>
</dbReference>
<dbReference type="InterPro" id="IPR007848">
    <property type="entry name" value="Small_mtfrase_dom"/>
</dbReference>
<proteinExistence type="inferred from homology"/>
<keyword evidence="1 5" id="KW-0489">Methyltransferase</keyword>
<dbReference type="InterPro" id="IPR002052">
    <property type="entry name" value="DNA_methylase_N6_adenine_CS"/>
</dbReference>
<dbReference type="RefSeq" id="WP_265591873.1">
    <property type="nucleotide sequence ID" value="NZ_AP025285.1"/>
</dbReference>
<dbReference type="AlphaFoldDB" id="A0AAU9CRC0"/>
<dbReference type="GO" id="GO:0003676">
    <property type="term" value="F:nucleic acid binding"/>
    <property type="evidence" value="ECO:0007669"/>
    <property type="project" value="InterPro"/>
</dbReference>
<keyword evidence="3 5" id="KW-0949">S-adenosyl-L-methionine</keyword>
<evidence type="ECO:0000313" key="9">
    <source>
        <dbReference type="EMBL" id="BDC90317.1"/>
    </source>
</evidence>
<dbReference type="InterPro" id="IPR040758">
    <property type="entry name" value="PrmC_N"/>
</dbReference>
<reference evidence="9" key="1">
    <citation type="submission" date="2021-11" db="EMBL/GenBank/DDBJ databases">
        <title>Complete genome sequence of Atopobiaceae bacterium TOC12.</title>
        <authorList>
            <person name="Morinaga K."/>
            <person name="Kusada H."/>
            <person name="Tamaki H."/>
        </authorList>
    </citation>
    <scope>NUCLEOTIDE SEQUENCE</scope>
    <source>
        <strain evidence="9">TOC12</strain>
    </source>
</reference>
<feature type="binding site" evidence="5">
    <location>
        <position position="286"/>
    </location>
    <ligand>
        <name>S-adenosyl-L-methionine</name>
        <dbReference type="ChEBI" id="CHEBI:59789"/>
    </ligand>
</feature>
<dbReference type="Pfam" id="PF17827">
    <property type="entry name" value="PrmC_N"/>
    <property type="match status" value="1"/>
</dbReference>
<evidence type="ECO:0000256" key="6">
    <source>
        <dbReference type="SAM" id="MobiDB-lite"/>
    </source>
</evidence>
<dbReference type="InterPro" id="IPR050320">
    <property type="entry name" value="N5-glutamine_MTase"/>
</dbReference>
<evidence type="ECO:0000259" key="8">
    <source>
        <dbReference type="Pfam" id="PF17827"/>
    </source>
</evidence>
<dbReference type="GO" id="GO:0102559">
    <property type="term" value="F:peptide chain release factor N(5)-glutamine methyltransferase activity"/>
    <property type="evidence" value="ECO:0007669"/>
    <property type="project" value="UniProtKB-EC"/>
</dbReference>
<keyword evidence="2 5" id="KW-0808">Transferase</keyword>
<evidence type="ECO:0000256" key="2">
    <source>
        <dbReference type="ARBA" id="ARBA00022679"/>
    </source>
</evidence>
<dbReference type="EMBL" id="AP025285">
    <property type="protein sequence ID" value="BDC90317.1"/>
    <property type="molecule type" value="Genomic_DNA"/>
</dbReference>
<keyword evidence="10" id="KW-1185">Reference proteome</keyword>
<dbReference type="Gene3D" id="1.10.8.10">
    <property type="entry name" value="DNA helicase RuvA subunit, C-terminal domain"/>
    <property type="match status" value="1"/>
</dbReference>
<protein>
    <recommendedName>
        <fullName evidence="5">Release factor glutamine methyltransferase</fullName>
        <shortName evidence="5">RF MTase</shortName>
        <ecNumber evidence="5">2.1.1.297</ecNumber>
    </recommendedName>
    <alternativeName>
        <fullName evidence="5">N5-glutamine methyltransferase PrmC</fullName>
    </alternativeName>
    <alternativeName>
        <fullName evidence="5">Protein-(glutamine-N5) MTase PrmC</fullName>
    </alternativeName>
    <alternativeName>
        <fullName evidence="5">Protein-glutamine N-methyltransferase PrmC</fullName>
    </alternativeName>
</protein>
<dbReference type="SUPFAM" id="SSF53335">
    <property type="entry name" value="S-adenosyl-L-methionine-dependent methyltransferases"/>
    <property type="match status" value="1"/>
</dbReference>
<dbReference type="Gene3D" id="3.40.50.150">
    <property type="entry name" value="Vaccinia Virus protein VP39"/>
    <property type="match status" value="1"/>
</dbReference>
<sequence>MADRVWTIKDILDWTRNDLEHNGDEHPRLSAEWLLSAATGKSRVELYLNFDQPLTPAELKAMREGVVRRRAGEPLQYVTGEVPFRHIILRCERGVLIPRPETEILVDAALEGVDAAAKRRALLPEEEIVAEEEGESLEPQDVLEARDPVQKLVSLPTSSLSDGNVEYVPIQTEEVLQASETESFSEGNADAPDVSENDELDIEKVSPRKVRVADLCCGTGCIGLSIASEREDVVVWEGDLSEQAVSLTERNRDALNLTSRVAVAQGDLYEALPGELAGTLDVIVSNPPYIPSAVVPTLPQEVVGYEPGLALDGGKDGLDLFRRLLEGAPQWLAPEGMLCVELFEDSLDAAASLVRDQKGWAHVEIRPDLTGRPRVLIAVREGKR</sequence>
<evidence type="ECO:0000256" key="1">
    <source>
        <dbReference type="ARBA" id="ARBA00022603"/>
    </source>
</evidence>
<evidence type="ECO:0000256" key="5">
    <source>
        <dbReference type="HAMAP-Rule" id="MF_02126"/>
    </source>
</evidence>
<dbReference type="EC" id="2.1.1.297" evidence="5"/>
<dbReference type="CDD" id="cd02440">
    <property type="entry name" value="AdoMet_MTases"/>
    <property type="match status" value="1"/>
</dbReference>
<dbReference type="PANTHER" id="PTHR18895:SF74">
    <property type="entry name" value="MTRF1L RELEASE FACTOR GLUTAMINE METHYLTRANSFERASE"/>
    <property type="match status" value="1"/>
</dbReference>
<dbReference type="Pfam" id="PF05175">
    <property type="entry name" value="MTS"/>
    <property type="match status" value="1"/>
</dbReference>
<dbReference type="Proteomes" id="UP001431186">
    <property type="component" value="Chromosome"/>
</dbReference>
<feature type="binding site" evidence="5">
    <location>
        <position position="239"/>
    </location>
    <ligand>
        <name>S-adenosyl-L-methionine</name>
        <dbReference type="ChEBI" id="CHEBI:59789"/>
    </ligand>
</feature>
<evidence type="ECO:0000259" key="7">
    <source>
        <dbReference type="Pfam" id="PF05175"/>
    </source>
</evidence>